<evidence type="ECO:0000313" key="3">
    <source>
        <dbReference type="Proteomes" id="UP000606490"/>
    </source>
</evidence>
<comment type="caution">
    <text evidence="2">The sequence shown here is derived from an EMBL/GenBank/DDBJ whole genome shotgun (WGS) entry which is preliminary data.</text>
</comment>
<dbReference type="NCBIfam" id="NF012211">
    <property type="entry name" value="tand_rpt_95"/>
    <property type="match status" value="2"/>
</dbReference>
<dbReference type="InterPro" id="IPR041690">
    <property type="entry name" value="Cadherin_5"/>
</dbReference>
<proteinExistence type="predicted"/>
<dbReference type="Gene3D" id="2.60.40.2700">
    <property type="match status" value="1"/>
</dbReference>
<sequence>MCLRSSKQVASFINHESVTTRLFLFIFLDDESGPATEVEVGKWRAKMAYQRINGTSGNDKKVGTAANEAFYGGAGNDDFDGAGGTDTALYTDQSSDFTISTVNGVTMVKHRDNQETTWDGNDKLTNVERLEFSDKTIFLTTNKGPVAVADVATGKEDTGIVIQASTLLANDSDPDGDDLVITGVGGATHGSVVVSADKQTITYTPDANYFGAAEFSYTVSDAIKGASANDLLTATAKVGLTIAAVNDAPVGSATATLSAGTEDTAYIVSAADLLQGFSDLDGDKLSVSALAANHGAVADSGNGTYTITPTANYNGLVALSYNVIDGNGGVMAASQNFNLAAVNDAHTGGVSVSGTAKVGEVLTASNTLADVDGLGAITYEWFAGATKVGSGSTYTAVAADVGTAIHALATFTDGGGTLESESSAATAAVEALPIQSLIGKSFTVSLGVDHNNPLSASAGTKSGTIGDGVEVQDFWSNGVFDLDVFKFDITGDGKVAIDVGAQHSFFGDFGILMKFGAGSPNVAGAHIESETVSDPAFDTASVSYGSNYAYLDFSAGSSASFLAGQQILIDFDFA</sequence>
<feature type="domain" description="Cadherin-like" evidence="1">
    <location>
        <begin position="142"/>
        <end position="229"/>
    </location>
</feature>
<protein>
    <submittedName>
        <fullName evidence="2">Cadherin-like domain-containing protein</fullName>
    </submittedName>
</protein>
<feature type="domain" description="Cadherin-like" evidence="1">
    <location>
        <begin position="245"/>
        <end position="339"/>
    </location>
</feature>
<accession>A0ABS1V5J8</accession>
<dbReference type="RefSeq" id="WP_202826698.1">
    <property type="nucleotide sequence ID" value="NZ_JAEUXJ010000006.1"/>
</dbReference>
<dbReference type="Proteomes" id="UP000606490">
    <property type="component" value="Unassembled WGS sequence"/>
</dbReference>
<evidence type="ECO:0000259" key="1">
    <source>
        <dbReference type="Pfam" id="PF17892"/>
    </source>
</evidence>
<dbReference type="Pfam" id="PF17892">
    <property type="entry name" value="Cadherin_5"/>
    <property type="match status" value="2"/>
</dbReference>
<dbReference type="EMBL" id="JAEUXJ010000006">
    <property type="protein sequence ID" value="MBL6456962.1"/>
    <property type="molecule type" value="Genomic_DNA"/>
</dbReference>
<reference evidence="2 3" key="1">
    <citation type="submission" date="2021-01" db="EMBL/GenBank/DDBJ databases">
        <title>Belnapia mucosa sp. nov. and Belnapia arida sp. nov., isolated from the Tabernas Desert (Almeria, Spain).</title>
        <authorList>
            <person name="Molina-Menor E."/>
            <person name="Vidal-Verdu A."/>
            <person name="Calonge A."/>
            <person name="Satari L."/>
            <person name="Pereto Magraner J."/>
            <person name="Porcar Miralles M."/>
        </authorList>
    </citation>
    <scope>NUCLEOTIDE SEQUENCE [LARGE SCALE GENOMIC DNA]</scope>
    <source>
        <strain evidence="2 3">T6</strain>
    </source>
</reference>
<name>A0ABS1V5J8_9PROT</name>
<keyword evidence="3" id="KW-1185">Reference proteome</keyword>
<organism evidence="2 3">
    <name type="scientific">Belnapia mucosa</name>
    <dbReference type="NCBI Taxonomy" id="2804532"/>
    <lineage>
        <taxon>Bacteria</taxon>
        <taxon>Pseudomonadati</taxon>
        <taxon>Pseudomonadota</taxon>
        <taxon>Alphaproteobacteria</taxon>
        <taxon>Acetobacterales</taxon>
        <taxon>Roseomonadaceae</taxon>
        <taxon>Belnapia</taxon>
    </lineage>
</organism>
<gene>
    <name evidence="2" type="ORF">JMJ55_16615</name>
</gene>
<dbReference type="Gene3D" id="2.60.40.3440">
    <property type="match status" value="2"/>
</dbReference>
<evidence type="ECO:0000313" key="2">
    <source>
        <dbReference type="EMBL" id="MBL6456962.1"/>
    </source>
</evidence>